<evidence type="ECO:0000313" key="2">
    <source>
        <dbReference type="Proteomes" id="UP000228934"/>
    </source>
</evidence>
<evidence type="ECO:0000313" key="1">
    <source>
        <dbReference type="EMBL" id="PIO40210.1"/>
    </source>
</evidence>
<proteinExistence type="predicted"/>
<accession>A0A2G9SJ72</accession>
<keyword evidence="2" id="KW-1185">Reference proteome</keyword>
<dbReference type="OrthoDB" id="1735853at2759"/>
<organism evidence="1 2">
    <name type="scientific">Aquarana catesbeiana</name>
    <name type="common">American bullfrog</name>
    <name type="synonym">Rana catesbeiana</name>
    <dbReference type="NCBI Taxonomy" id="8400"/>
    <lineage>
        <taxon>Eukaryota</taxon>
        <taxon>Metazoa</taxon>
        <taxon>Chordata</taxon>
        <taxon>Craniata</taxon>
        <taxon>Vertebrata</taxon>
        <taxon>Euteleostomi</taxon>
        <taxon>Amphibia</taxon>
        <taxon>Batrachia</taxon>
        <taxon>Anura</taxon>
        <taxon>Neobatrachia</taxon>
        <taxon>Ranoidea</taxon>
        <taxon>Ranidae</taxon>
        <taxon>Aquarana</taxon>
    </lineage>
</organism>
<reference evidence="2" key="1">
    <citation type="journal article" date="2017" name="Nat. Commun.">
        <title>The North American bullfrog draft genome provides insight into hormonal regulation of long noncoding RNA.</title>
        <authorList>
            <person name="Hammond S.A."/>
            <person name="Warren R.L."/>
            <person name="Vandervalk B.P."/>
            <person name="Kucuk E."/>
            <person name="Khan H."/>
            <person name="Gibb E.A."/>
            <person name="Pandoh P."/>
            <person name="Kirk H."/>
            <person name="Zhao Y."/>
            <person name="Jones M."/>
            <person name="Mungall A.J."/>
            <person name="Coope R."/>
            <person name="Pleasance S."/>
            <person name="Moore R.A."/>
            <person name="Holt R.A."/>
            <person name="Round J.M."/>
            <person name="Ohora S."/>
            <person name="Walle B.V."/>
            <person name="Veldhoen N."/>
            <person name="Helbing C.C."/>
            <person name="Birol I."/>
        </authorList>
    </citation>
    <scope>NUCLEOTIDE SEQUENCE [LARGE SCALE GENOMIC DNA]</scope>
</reference>
<dbReference type="Proteomes" id="UP000228934">
    <property type="component" value="Unassembled WGS sequence"/>
</dbReference>
<dbReference type="AlphaFoldDB" id="A0A2G9SJ72"/>
<gene>
    <name evidence="1" type="ORF">AB205_0161660</name>
</gene>
<sequence length="76" mass="8731">MEFCQTYFKRLLFSSDIKNNILVFFFFFSLGDTSLHSCLLADNCVPFVCKTSLRYTPFGQKSDALSAENPIVCMRL</sequence>
<protein>
    <submittedName>
        <fullName evidence="1">Uncharacterized protein</fullName>
    </submittedName>
</protein>
<dbReference type="EMBL" id="KV925033">
    <property type="protein sequence ID" value="PIO40210.1"/>
    <property type="molecule type" value="Genomic_DNA"/>
</dbReference>
<name>A0A2G9SJ72_AQUCT</name>